<dbReference type="EMBL" id="LJQG01000137">
    <property type="protein sequence ID" value="KPX20037.1"/>
    <property type="molecule type" value="Genomic_DNA"/>
</dbReference>
<dbReference type="InterPro" id="IPR003439">
    <property type="entry name" value="ABC_transporter-like_ATP-bd"/>
</dbReference>
<keyword evidence="3" id="KW-0547">Nucleotide-binding</keyword>
<dbReference type="InterPro" id="IPR027417">
    <property type="entry name" value="P-loop_NTPase"/>
</dbReference>
<evidence type="ECO:0000256" key="3">
    <source>
        <dbReference type="ARBA" id="ARBA00022741"/>
    </source>
</evidence>
<comment type="caution">
    <text evidence="6">The sequence shown here is derived from an EMBL/GenBank/DDBJ whole genome shotgun (WGS) entry which is preliminary data.</text>
</comment>
<feature type="domain" description="ABC transporter" evidence="5">
    <location>
        <begin position="21"/>
        <end position="57"/>
    </location>
</feature>
<gene>
    <name evidence="6" type="ORF">ALO71_00335</name>
</gene>
<dbReference type="GO" id="GO:0005524">
    <property type="term" value="F:ATP binding"/>
    <property type="evidence" value="ECO:0007669"/>
    <property type="project" value="UniProtKB-KW"/>
</dbReference>
<protein>
    <submittedName>
        <fullName evidence="6">Xylose import ATP-binding protein XylG</fullName>
    </submittedName>
</protein>
<dbReference type="AlphaFoldDB" id="A0A0P9U3J7"/>
<dbReference type="Gene3D" id="3.40.50.300">
    <property type="entry name" value="P-loop containing nucleotide triphosphate hydrolases"/>
    <property type="match status" value="1"/>
</dbReference>
<dbReference type="InterPro" id="IPR050107">
    <property type="entry name" value="ABC_carbohydrate_import_ATPase"/>
</dbReference>
<evidence type="ECO:0000313" key="7">
    <source>
        <dbReference type="Proteomes" id="UP000050346"/>
    </source>
</evidence>
<sequence>MSDYLLQMNGIVKTFDGVKALNGIDIKVRPGECVGLCGENGAGKSTLMKVLSAVYPYGTWDGEIEAGLGRHQ</sequence>
<keyword evidence="4 6" id="KW-0067">ATP-binding</keyword>
<dbReference type="Proteomes" id="UP000050346">
    <property type="component" value="Unassembled WGS sequence"/>
</dbReference>
<accession>A0A0P9U3J7</accession>
<keyword evidence="1" id="KW-0813">Transport</keyword>
<evidence type="ECO:0000256" key="4">
    <source>
        <dbReference type="ARBA" id="ARBA00022840"/>
    </source>
</evidence>
<dbReference type="GO" id="GO:0016887">
    <property type="term" value="F:ATP hydrolysis activity"/>
    <property type="evidence" value="ECO:0007669"/>
    <property type="project" value="InterPro"/>
</dbReference>
<dbReference type="Pfam" id="PF00005">
    <property type="entry name" value="ABC_tran"/>
    <property type="match status" value="1"/>
</dbReference>
<name>A0A0P9U3J7_PSEA0</name>
<evidence type="ECO:0000256" key="1">
    <source>
        <dbReference type="ARBA" id="ARBA00022448"/>
    </source>
</evidence>
<organism evidence="6 7">
    <name type="scientific">Pseudomonas amygdali pv. dendropanacis</name>
    <dbReference type="NCBI Taxonomy" id="235272"/>
    <lineage>
        <taxon>Bacteria</taxon>
        <taxon>Pseudomonadati</taxon>
        <taxon>Pseudomonadota</taxon>
        <taxon>Gammaproteobacteria</taxon>
        <taxon>Pseudomonadales</taxon>
        <taxon>Pseudomonadaceae</taxon>
        <taxon>Pseudomonas</taxon>
        <taxon>Pseudomonas amygdali</taxon>
    </lineage>
</organism>
<dbReference type="PANTHER" id="PTHR43790">
    <property type="entry name" value="CARBOHYDRATE TRANSPORT ATP-BINDING PROTEIN MG119-RELATED"/>
    <property type="match status" value="1"/>
</dbReference>
<dbReference type="PATRIC" id="fig|235272.12.peg.448"/>
<evidence type="ECO:0000256" key="2">
    <source>
        <dbReference type="ARBA" id="ARBA00022737"/>
    </source>
</evidence>
<evidence type="ECO:0000313" key="6">
    <source>
        <dbReference type="EMBL" id="KPX20037.1"/>
    </source>
</evidence>
<proteinExistence type="predicted"/>
<keyword evidence="2" id="KW-0677">Repeat</keyword>
<evidence type="ECO:0000259" key="5">
    <source>
        <dbReference type="Pfam" id="PF00005"/>
    </source>
</evidence>
<dbReference type="SUPFAM" id="SSF52540">
    <property type="entry name" value="P-loop containing nucleoside triphosphate hydrolases"/>
    <property type="match status" value="1"/>
</dbReference>
<reference evidence="6 7" key="1">
    <citation type="submission" date="2015-09" db="EMBL/GenBank/DDBJ databases">
        <title>Genome announcement of multiple Pseudomonas syringae strains.</title>
        <authorList>
            <person name="Thakur S."/>
            <person name="Wang P.W."/>
            <person name="Gong Y."/>
            <person name="Weir B.S."/>
            <person name="Guttman D.S."/>
        </authorList>
    </citation>
    <scope>NUCLEOTIDE SEQUENCE [LARGE SCALE GENOMIC DNA]</scope>
    <source>
        <strain evidence="6 7">ICMP9150</strain>
    </source>
</reference>
<dbReference type="PANTHER" id="PTHR43790:SF9">
    <property type="entry name" value="GALACTOFURANOSE TRANSPORTER ATP-BINDING PROTEIN YTFR"/>
    <property type="match status" value="1"/>
</dbReference>